<proteinExistence type="predicted"/>
<comment type="subcellular location">
    <subcellularLocation>
        <location evidence="1">Membrane</location>
        <topology evidence="1">Multi-pass membrane protein</topology>
    </subcellularLocation>
</comment>
<gene>
    <name evidence="9" type="ORF">DEQ80_08325</name>
</gene>
<dbReference type="EMBL" id="DPBP01000032">
    <property type="protein sequence ID" value="HCE17850.1"/>
    <property type="molecule type" value="Genomic_DNA"/>
</dbReference>
<evidence type="ECO:0000256" key="5">
    <source>
        <dbReference type="ARBA" id="ARBA00022989"/>
    </source>
</evidence>
<dbReference type="CDD" id="cd04187">
    <property type="entry name" value="DPM1_like_bac"/>
    <property type="match status" value="1"/>
</dbReference>
<keyword evidence="5 7" id="KW-1133">Transmembrane helix</keyword>
<comment type="caution">
    <text evidence="9">The sequence shown here is derived from an EMBL/GenBank/DDBJ whole genome shotgun (WGS) entry which is preliminary data.</text>
</comment>
<organism evidence="9 10">
    <name type="scientific">Anaerolinea thermolimosa</name>
    <dbReference type="NCBI Taxonomy" id="229919"/>
    <lineage>
        <taxon>Bacteria</taxon>
        <taxon>Bacillati</taxon>
        <taxon>Chloroflexota</taxon>
        <taxon>Anaerolineae</taxon>
        <taxon>Anaerolineales</taxon>
        <taxon>Anaerolineaceae</taxon>
        <taxon>Anaerolinea</taxon>
    </lineage>
</organism>
<dbReference type="InterPro" id="IPR050256">
    <property type="entry name" value="Glycosyltransferase_2"/>
</dbReference>
<evidence type="ECO:0000256" key="2">
    <source>
        <dbReference type="ARBA" id="ARBA00022676"/>
    </source>
</evidence>
<evidence type="ECO:0000256" key="4">
    <source>
        <dbReference type="ARBA" id="ARBA00022692"/>
    </source>
</evidence>
<dbReference type="Gene3D" id="3.90.550.10">
    <property type="entry name" value="Spore Coat Polysaccharide Biosynthesis Protein SpsA, Chain A"/>
    <property type="match status" value="1"/>
</dbReference>
<keyword evidence="4 7" id="KW-0812">Transmembrane</keyword>
<dbReference type="GO" id="GO:0005886">
    <property type="term" value="C:plasma membrane"/>
    <property type="evidence" value="ECO:0007669"/>
    <property type="project" value="TreeGrafter"/>
</dbReference>
<keyword evidence="3 9" id="KW-0808">Transferase</keyword>
<feature type="transmembrane region" description="Helical" evidence="7">
    <location>
        <begin position="298"/>
        <end position="324"/>
    </location>
</feature>
<dbReference type="Proteomes" id="UP000264141">
    <property type="component" value="Unassembled WGS sequence"/>
</dbReference>
<dbReference type="PANTHER" id="PTHR48090:SF1">
    <property type="entry name" value="PROPHAGE BACTOPRENOL GLUCOSYL TRANSFERASE HOMOLOG"/>
    <property type="match status" value="1"/>
</dbReference>
<evidence type="ECO:0000256" key="1">
    <source>
        <dbReference type="ARBA" id="ARBA00004141"/>
    </source>
</evidence>
<evidence type="ECO:0000256" key="6">
    <source>
        <dbReference type="ARBA" id="ARBA00023136"/>
    </source>
</evidence>
<evidence type="ECO:0000313" key="10">
    <source>
        <dbReference type="Proteomes" id="UP000264141"/>
    </source>
</evidence>
<protein>
    <submittedName>
        <fullName evidence="9">Glycosyltransferase</fullName>
    </submittedName>
</protein>
<dbReference type="AlphaFoldDB" id="A0A3D1JGY6"/>
<dbReference type="SUPFAM" id="SSF53448">
    <property type="entry name" value="Nucleotide-diphospho-sugar transferases"/>
    <property type="match status" value="1"/>
</dbReference>
<keyword evidence="2" id="KW-0328">Glycosyltransferase</keyword>
<dbReference type="Pfam" id="PF00535">
    <property type="entry name" value="Glycos_transf_2"/>
    <property type="match status" value="1"/>
</dbReference>
<dbReference type="InterPro" id="IPR029044">
    <property type="entry name" value="Nucleotide-diphossugar_trans"/>
</dbReference>
<dbReference type="PANTHER" id="PTHR48090">
    <property type="entry name" value="UNDECAPRENYL-PHOSPHATE 4-DEOXY-4-FORMAMIDO-L-ARABINOSE TRANSFERASE-RELATED"/>
    <property type="match status" value="1"/>
</dbReference>
<sequence length="348" mass="39484">MTRSMMILRYTWRKSEVLVSSPLSEPTRLHEVPLVGIVVPVYNEEEALPAFHRLLCEQIDGLPYRFRIYYVNDGSTDGTAERLKEIQQADRRVCTLELSRNFGHQAALSAGLDAAEGDYVISLDGDGQHPPALIPEMLRLAEAGYEVVLTQRADTEDESGFKRWTSAQFYRLINRIGETRVLPGGADFRLLARPALDALRGMREYHRFLRGMVSWIGFRTVILPYQPPQRIAGKSKYTLKKMLRLARDAIFSFSLVPLYIGLSMGGLMLFLALVEMVYVLSLWFSGQRAQLEPGWSSLMFVILVVSGILMILLGFIGIYIGYIFQEVKRRPVYIIRKAVPAREDTAEA</sequence>
<dbReference type="InterPro" id="IPR001173">
    <property type="entry name" value="Glyco_trans_2-like"/>
</dbReference>
<feature type="transmembrane region" description="Helical" evidence="7">
    <location>
        <begin position="250"/>
        <end position="278"/>
    </location>
</feature>
<dbReference type="STRING" id="229919.GCA_001050195_02628"/>
<evidence type="ECO:0000256" key="7">
    <source>
        <dbReference type="SAM" id="Phobius"/>
    </source>
</evidence>
<evidence type="ECO:0000259" key="8">
    <source>
        <dbReference type="Pfam" id="PF00535"/>
    </source>
</evidence>
<evidence type="ECO:0000256" key="3">
    <source>
        <dbReference type="ARBA" id="ARBA00022679"/>
    </source>
</evidence>
<feature type="domain" description="Glycosyltransferase 2-like" evidence="8">
    <location>
        <begin position="37"/>
        <end position="196"/>
    </location>
</feature>
<dbReference type="GO" id="GO:0016757">
    <property type="term" value="F:glycosyltransferase activity"/>
    <property type="evidence" value="ECO:0007669"/>
    <property type="project" value="UniProtKB-KW"/>
</dbReference>
<name>A0A3D1JGY6_9CHLR</name>
<reference evidence="9 10" key="1">
    <citation type="journal article" date="2018" name="Nat. Biotechnol.">
        <title>A standardized bacterial taxonomy based on genome phylogeny substantially revises the tree of life.</title>
        <authorList>
            <person name="Parks D.H."/>
            <person name="Chuvochina M."/>
            <person name="Waite D.W."/>
            <person name="Rinke C."/>
            <person name="Skarshewski A."/>
            <person name="Chaumeil P.A."/>
            <person name="Hugenholtz P."/>
        </authorList>
    </citation>
    <scope>NUCLEOTIDE SEQUENCE [LARGE SCALE GENOMIC DNA]</scope>
    <source>
        <strain evidence="9">UBA8781</strain>
    </source>
</reference>
<accession>A0A3D1JGY6</accession>
<evidence type="ECO:0000313" key="9">
    <source>
        <dbReference type="EMBL" id="HCE17850.1"/>
    </source>
</evidence>
<keyword evidence="6 7" id="KW-0472">Membrane</keyword>